<comment type="subcellular location">
    <subcellularLocation>
        <location evidence="5 7">Cytoplasm</location>
    </subcellularLocation>
</comment>
<feature type="binding site" evidence="5">
    <location>
        <position position="140"/>
    </location>
    <ligand>
        <name>Zn(2+)</name>
        <dbReference type="ChEBI" id="CHEBI:29105"/>
        <note>structural</note>
    </ligand>
</feature>
<feature type="domain" description="Adenylate kinase active site lid" evidence="8">
    <location>
        <begin position="137"/>
        <end position="173"/>
    </location>
</feature>
<evidence type="ECO:0000313" key="10">
    <source>
        <dbReference type="Proteomes" id="UP000253370"/>
    </source>
</evidence>
<dbReference type="InterPro" id="IPR007862">
    <property type="entry name" value="Adenylate_kinase_lid-dom"/>
</dbReference>
<name>A0A365UDY8_9RHOB</name>
<feature type="binding site" evidence="5">
    <location>
        <position position="143"/>
    </location>
    <ligand>
        <name>Zn(2+)</name>
        <dbReference type="ChEBI" id="CHEBI:29105"/>
        <note>structural</note>
    </ligand>
</feature>
<dbReference type="PANTHER" id="PTHR23359">
    <property type="entry name" value="NUCLEOTIDE KINASE"/>
    <property type="match status" value="1"/>
</dbReference>
<dbReference type="NCBIfam" id="NF001380">
    <property type="entry name" value="PRK00279.1-2"/>
    <property type="match status" value="1"/>
</dbReference>
<dbReference type="EC" id="2.7.4.3" evidence="5 7"/>
<dbReference type="GO" id="GO:0005737">
    <property type="term" value="C:cytoplasm"/>
    <property type="evidence" value="ECO:0007669"/>
    <property type="project" value="UniProtKB-SubCell"/>
</dbReference>
<keyword evidence="10" id="KW-1185">Reference proteome</keyword>
<dbReference type="RefSeq" id="WP_113288080.1">
    <property type="nucleotide sequence ID" value="NZ_QNTQ01000004.1"/>
</dbReference>
<comment type="subunit">
    <text evidence="5 7">Monomer.</text>
</comment>
<evidence type="ECO:0000256" key="4">
    <source>
        <dbReference type="ARBA" id="ARBA00022777"/>
    </source>
</evidence>
<evidence type="ECO:0000256" key="5">
    <source>
        <dbReference type="HAMAP-Rule" id="MF_00235"/>
    </source>
</evidence>
<feature type="binding site" evidence="5">
    <location>
        <position position="182"/>
    </location>
    <ligand>
        <name>AMP</name>
        <dbReference type="ChEBI" id="CHEBI:456215"/>
    </ligand>
</feature>
<comment type="similarity">
    <text evidence="5 6">Belongs to the adenylate kinase family.</text>
</comment>
<feature type="binding site" evidence="5">
    <location>
        <begin position="95"/>
        <end position="98"/>
    </location>
    <ligand>
        <name>AMP</name>
        <dbReference type="ChEBI" id="CHEBI:456215"/>
    </ligand>
</feature>
<evidence type="ECO:0000313" key="9">
    <source>
        <dbReference type="EMBL" id="RBI86804.1"/>
    </source>
</evidence>
<evidence type="ECO:0000256" key="6">
    <source>
        <dbReference type="RuleBase" id="RU003330"/>
    </source>
</evidence>
<dbReference type="InterPro" id="IPR033690">
    <property type="entry name" value="Adenylat_kinase_CS"/>
</dbReference>
<organism evidence="9 10">
    <name type="scientific">Rhodosalinus halophilus</name>
    <dbReference type="NCBI Taxonomy" id="2259333"/>
    <lineage>
        <taxon>Bacteria</taxon>
        <taxon>Pseudomonadati</taxon>
        <taxon>Pseudomonadota</taxon>
        <taxon>Alphaproteobacteria</taxon>
        <taxon>Rhodobacterales</taxon>
        <taxon>Paracoccaceae</taxon>
        <taxon>Rhodosalinus</taxon>
    </lineage>
</organism>
<dbReference type="NCBIfam" id="TIGR01351">
    <property type="entry name" value="adk"/>
    <property type="match status" value="1"/>
</dbReference>
<dbReference type="PROSITE" id="PS00113">
    <property type="entry name" value="ADENYLATE_KINASE"/>
    <property type="match status" value="1"/>
</dbReference>
<dbReference type="PRINTS" id="PR00094">
    <property type="entry name" value="ADENYLTKNASE"/>
</dbReference>
<comment type="caution">
    <text evidence="9">The sequence shown here is derived from an EMBL/GenBank/DDBJ whole genome shotgun (WGS) entry which is preliminary data.</text>
</comment>
<feature type="binding site" evidence="5">
    <location>
        <begin position="67"/>
        <end position="69"/>
    </location>
    <ligand>
        <name>AMP</name>
        <dbReference type="ChEBI" id="CHEBI:456215"/>
    </ligand>
</feature>
<keyword evidence="5" id="KW-0963">Cytoplasm</keyword>
<evidence type="ECO:0000256" key="2">
    <source>
        <dbReference type="ARBA" id="ARBA00022727"/>
    </source>
</evidence>
<evidence type="ECO:0000256" key="3">
    <source>
        <dbReference type="ARBA" id="ARBA00022741"/>
    </source>
</evidence>
<dbReference type="UniPathway" id="UPA00588">
    <property type="reaction ID" value="UER00649"/>
</dbReference>
<dbReference type="InterPro" id="IPR000850">
    <property type="entry name" value="Adenylat/UMP-CMP_kin"/>
</dbReference>
<dbReference type="Pfam" id="PF05191">
    <property type="entry name" value="ADK_lid"/>
    <property type="match status" value="1"/>
</dbReference>
<comment type="function">
    <text evidence="5">Catalyzes the reversible transfer of the terminal phosphate group between ATP and AMP. Plays an important role in cellular energy homeostasis and in adenine nucleotide metabolism.</text>
</comment>
<keyword evidence="5" id="KW-0479">Metal-binding</keyword>
<sequence>MDGSKTPATAPVLILLGPPGAGKGTQARKLEQAFGLVQLSTGDMLRAAVAEGTEAGREAAAVMAAGGLVSDGIVTAILAERLDAPDCAQGVILDGFPRTRAQAEALDALLAAREQRLTAALSLEVDDAAMVDRIAGRFACAACGEGYHDTAKRPRREGLCDRCEGTEFTRRADDRAETVSARLAAYRRETAPLAAYYAAQGALRRVDAMNSIDTVAAELAAVVTRATA</sequence>
<dbReference type="Gene3D" id="3.40.50.300">
    <property type="entry name" value="P-loop containing nucleotide triphosphate hydrolases"/>
    <property type="match status" value="1"/>
</dbReference>
<dbReference type="NCBIfam" id="NF011100">
    <property type="entry name" value="PRK14527.1"/>
    <property type="match status" value="1"/>
</dbReference>
<dbReference type="GO" id="GO:0008270">
    <property type="term" value="F:zinc ion binding"/>
    <property type="evidence" value="ECO:0007669"/>
    <property type="project" value="UniProtKB-UniRule"/>
</dbReference>
<gene>
    <name evidence="5" type="primary">adk</name>
    <name evidence="9" type="ORF">DRV85_03595</name>
</gene>
<evidence type="ECO:0000256" key="1">
    <source>
        <dbReference type="ARBA" id="ARBA00022679"/>
    </source>
</evidence>
<reference evidence="9 10" key="1">
    <citation type="submission" date="2018-07" db="EMBL/GenBank/DDBJ databases">
        <title>Rhodosalinus sp. strain E84T genomic sequence and assembly.</title>
        <authorList>
            <person name="Liu Z.-W."/>
            <person name="Lu D.-C."/>
        </authorList>
    </citation>
    <scope>NUCLEOTIDE SEQUENCE [LARGE SCALE GENOMIC DNA]</scope>
    <source>
        <strain evidence="9 10">E84</strain>
    </source>
</reference>
<comment type="pathway">
    <text evidence="5">Purine metabolism; AMP biosynthesis via salvage pathway; AMP from ADP: step 1/1.</text>
</comment>
<feature type="binding site" evidence="5">
    <location>
        <begin position="20"/>
        <end position="25"/>
    </location>
    <ligand>
        <name>ATP</name>
        <dbReference type="ChEBI" id="CHEBI:30616"/>
    </ligand>
</feature>
<dbReference type="SUPFAM" id="SSF52540">
    <property type="entry name" value="P-loop containing nucleoside triphosphate hydrolases"/>
    <property type="match status" value="1"/>
</dbReference>
<keyword evidence="3 5" id="KW-0547">Nucleotide-binding</keyword>
<comment type="caution">
    <text evidence="5">Lacks conserved residue(s) required for the propagation of feature annotation.</text>
</comment>
<dbReference type="OrthoDB" id="9805030at2"/>
<keyword evidence="5" id="KW-0862">Zinc</keyword>
<keyword evidence="2 5" id="KW-0545">Nucleotide biosynthesis</keyword>
<accession>A0A365UDY8</accession>
<dbReference type="AlphaFoldDB" id="A0A365UDY8"/>
<dbReference type="HAMAP" id="MF_00235">
    <property type="entry name" value="Adenylate_kinase_Adk"/>
    <property type="match status" value="1"/>
</dbReference>
<dbReference type="NCBIfam" id="NF001381">
    <property type="entry name" value="PRK00279.1-3"/>
    <property type="match status" value="1"/>
</dbReference>
<comment type="catalytic activity">
    <reaction evidence="5 7">
        <text>AMP + ATP = 2 ADP</text>
        <dbReference type="Rhea" id="RHEA:12973"/>
        <dbReference type="ChEBI" id="CHEBI:30616"/>
        <dbReference type="ChEBI" id="CHEBI:456215"/>
        <dbReference type="ChEBI" id="CHEBI:456216"/>
        <dbReference type="EC" id="2.7.4.3"/>
    </reaction>
</comment>
<keyword evidence="5 7" id="KW-0067">ATP-binding</keyword>
<dbReference type="Pfam" id="PF00406">
    <property type="entry name" value="ADK"/>
    <property type="match status" value="1"/>
</dbReference>
<dbReference type="FunFam" id="3.40.50.300:FF:000106">
    <property type="entry name" value="Adenylate kinase mitochondrial"/>
    <property type="match status" value="1"/>
</dbReference>
<comment type="domain">
    <text evidence="5">Consists of three domains, a large central CORE domain and two small peripheral domains, NMPbind and LID, which undergo movements during catalysis. The LID domain closes over the site of phosphoryl transfer upon ATP binding. Assembling and dissambling the active center during each catalytic cycle provides an effective means to prevent ATP hydrolysis. Some bacteria have evolved a zinc-coordinating structure that stabilizes the LID domain.</text>
</comment>
<feature type="binding site" evidence="5">
    <location>
        <position position="102"/>
    </location>
    <ligand>
        <name>AMP</name>
        <dbReference type="ChEBI" id="CHEBI:456215"/>
    </ligand>
</feature>
<feature type="binding site" evidence="5">
    <location>
        <position position="41"/>
    </location>
    <ligand>
        <name>AMP</name>
        <dbReference type="ChEBI" id="CHEBI:456215"/>
    </ligand>
</feature>
<dbReference type="InterPro" id="IPR027417">
    <property type="entry name" value="P-loop_NTPase"/>
</dbReference>
<feature type="binding site" evidence="5">
    <location>
        <position position="160"/>
    </location>
    <ligand>
        <name>Zn(2+)</name>
        <dbReference type="ChEBI" id="CHEBI:29105"/>
        <note>structural</note>
    </ligand>
</feature>
<dbReference type="GO" id="GO:0044209">
    <property type="term" value="P:AMP salvage"/>
    <property type="evidence" value="ECO:0007669"/>
    <property type="project" value="UniProtKB-UniRule"/>
</dbReference>
<dbReference type="GO" id="GO:0004017">
    <property type="term" value="F:AMP kinase activity"/>
    <property type="evidence" value="ECO:0007669"/>
    <property type="project" value="UniProtKB-UniRule"/>
</dbReference>
<keyword evidence="4 5" id="KW-0418">Kinase</keyword>
<evidence type="ECO:0000256" key="7">
    <source>
        <dbReference type="RuleBase" id="RU003331"/>
    </source>
</evidence>
<keyword evidence="1 5" id="KW-0808">Transferase</keyword>
<feature type="region of interest" description="NMP" evidence="5">
    <location>
        <begin position="40"/>
        <end position="69"/>
    </location>
</feature>
<protein>
    <recommendedName>
        <fullName evidence="5 7">Adenylate kinase</fullName>
        <shortName evidence="5">AK</shortName>
        <ecNumber evidence="5 7">2.7.4.3</ecNumber>
    </recommendedName>
    <alternativeName>
        <fullName evidence="5">ATP-AMP transphosphorylase</fullName>
    </alternativeName>
    <alternativeName>
        <fullName evidence="5">ATP:AMP phosphotransferase</fullName>
    </alternativeName>
    <alternativeName>
        <fullName evidence="5">Adenylate monophosphate kinase</fullName>
    </alternativeName>
</protein>
<dbReference type="InterPro" id="IPR006259">
    <property type="entry name" value="Adenyl_kin_sub"/>
</dbReference>
<dbReference type="CDD" id="cd01428">
    <property type="entry name" value="ADK"/>
    <property type="match status" value="1"/>
</dbReference>
<feature type="binding site" evidence="5">
    <location>
        <position position="171"/>
    </location>
    <ligand>
        <name>AMP</name>
        <dbReference type="ChEBI" id="CHEBI:456215"/>
    </ligand>
</feature>
<feature type="binding site" evidence="5">
    <location>
        <position position="137"/>
    </location>
    <ligand>
        <name>ATP</name>
        <dbReference type="ChEBI" id="CHEBI:30616"/>
    </ligand>
</feature>
<feature type="binding site" evidence="5">
    <location>
        <position position="163"/>
    </location>
    <ligand>
        <name>Zn(2+)</name>
        <dbReference type="ChEBI" id="CHEBI:29105"/>
        <note>structural</note>
    </ligand>
</feature>
<proteinExistence type="inferred from homology"/>
<feature type="binding site" evidence="5">
    <location>
        <position position="46"/>
    </location>
    <ligand>
        <name>AMP</name>
        <dbReference type="ChEBI" id="CHEBI:456215"/>
    </ligand>
</feature>
<dbReference type="Proteomes" id="UP000253370">
    <property type="component" value="Unassembled WGS sequence"/>
</dbReference>
<evidence type="ECO:0000259" key="8">
    <source>
        <dbReference type="Pfam" id="PF05191"/>
    </source>
</evidence>
<dbReference type="EMBL" id="QNTQ01000004">
    <property type="protein sequence ID" value="RBI86804.1"/>
    <property type="molecule type" value="Genomic_DNA"/>
</dbReference>
<feature type="binding site" evidence="5">
    <location>
        <position position="210"/>
    </location>
    <ligand>
        <name>ATP</name>
        <dbReference type="ChEBI" id="CHEBI:30616"/>
    </ligand>
</feature>
<dbReference type="GO" id="GO:0005524">
    <property type="term" value="F:ATP binding"/>
    <property type="evidence" value="ECO:0007669"/>
    <property type="project" value="UniProtKB-UniRule"/>
</dbReference>